<evidence type="ECO:0000313" key="2">
    <source>
        <dbReference type="EMBL" id="KAB1181463.1"/>
    </source>
</evidence>
<comment type="caution">
    <text evidence="2">The sequence shown here is derived from an EMBL/GenBank/DDBJ whole genome shotgun (WGS) entry which is preliminary data.</text>
</comment>
<dbReference type="Pfam" id="PF12844">
    <property type="entry name" value="HTH_19"/>
    <property type="match status" value="1"/>
</dbReference>
<dbReference type="PROSITE" id="PS50943">
    <property type="entry name" value="HTH_CROC1"/>
    <property type="match status" value="1"/>
</dbReference>
<name>A0AAD3ZVI5_PHODD</name>
<accession>A0AAD3ZVI5</accession>
<dbReference type="InterPro" id="IPR001387">
    <property type="entry name" value="Cro/C1-type_HTH"/>
</dbReference>
<sequence length="96" mass="10861">MTFGKRLKAVIKEERYSQRAFAEVVGIPLRSIENYLSDRQEPTYSAIVKIVTNPKFSQYTMWLLNGRVEPDSGQVCPDFSTQEQCGLVNSGSQKKA</sequence>
<dbReference type="InterPro" id="IPR010982">
    <property type="entry name" value="Lambda_DNA-bd_dom_sf"/>
</dbReference>
<protein>
    <submittedName>
        <fullName evidence="2">Helix-turn-helix transcriptional regulator</fullName>
    </submittedName>
</protein>
<evidence type="ECO:0000259" key="1">
    <source>
        <dbReference type="PROSITE" id="PS50943"/>
    </source>
</evidence>
<dbReference type="AlphaFoldDB" id="A0AAD3ZVI5"/>
<reference evidence="2 3" key="1">
    <citation type="submission" date="2019-09" db="EMBL/GenBank/DDBJ databases">
        <title>Photobacterium damselae subsp. damselae CDC-2227-81, a human clinical isolate.</title>
        <authorList>
            <person name="Osorio C.R."/>
        </authorList>
    </citation>
    <scope>NUCLEOTIDE SEQUENCE [LARGE SCALE GENOMIC DNA]</scope>
    <source>
        <strain evidence="2 3">CDC-2227-81</strain>
    </source>
</reference>
<dbReference type="SUPFAM" id="SSF47413">
    <property type="entry name" value="lambda repressor-like DNA-binding domains"/>
    <property type="match status" value="1"/>
</dbReference>
<organism evidence="2 3">
    <name type="scientific">Photobacterium damselae subsp. damselae</name>
    <name type="common">Listonella damsela</name>
    <dbReference type="NCBI Taxonomy" id="85581"/>
    <lineage>
        <taxon>Bacteria</taxon>
        <taxon>Pseudomonadati</taxon>
        <taxon>Pseudomonadota</taxon>
        <taxon>Gammaproteobacteria</taxon>
        <taxon>Vibrionales</taxon>
        <taxon>Vibrionaceae</taxon>
        <taxon>Photobacterium</taxon>
    </lineage>
</organism>
<dbReference type="Gene3D" id="1.10.260.40">
    <property type="entry name" value="lambda repressor-like DNA-binding domains"/>
    <property type="match status" value="1"/>
</dbReference>
<evidence type="ECO:0000313" key="3">
    <source>
        <dbReference type="Proteomes" id="UP000480943"/>
    </source>
</evidence>
<dbReference type="Proteomes" id="UP000480943">
    <property type="component" value="Unassembled WGS sequence"/>
</dbReference>
<feature type="domain" description="HTH cro/C1-type" evidence="1">
    <location>
        <begin position="7"/>
        <end position="50"/>
    </location>
</feature>
<dbReference type="GO" id="GO:0003677">
    <property type="term" value="F:DNA binding"/>
    <property type="evidence" value="ECO:0007669"/>
    <property type="project" value="InterPro"/>
</dbReference>
<gene>
    <name evidence="2" type="ORF">F6450_08915</name>
</gene>
<dbReference type="RefSeq" id="WP_151182692.1">
    <property type="nucleotide sequence ID" value="NZ_VZUQ01000053.1"/>
</dbReference>
<dbReference type="CDD" id="cd00093">
    <property type="entry name" value="HTH_XRE"/>
    <property type="match status" value="1"/>
</dbReference>
<dbReference type="EMBL" id="VZUQ01000053">
    <property type="protein sequence ID" value="KAB1181463.1"/>
    <property type="molecule type" value="Genomic_DNA"/>
</dbReference>
<proteinExistence type="predicted"/>